<dbReference type="Proteomes" id="UP000054559">
    <property type="component" value="Unassembled WGS sequence"/>
</dbReference>
<protein>
    <submittedName>
        <fullName evidence="1">Uncharacterized protein</fullName>
    </submittedName>
</protein>
<proteinExistence type="predicted"/>
<accession>A0A0J8QLZ3</accession>
<organism evidence="1 2">
    <name type="scientific">Coccidioides immitis RMSCC 3703</name>
    <dbReference type="NCBI Taxonomy" id="454286"/>
    <lineage>
        <taxon>Eukaryota</taxon>
        <taxon>Fungi</taxon>
        <taxon>Dikarya</taxon>
        <taxon>Ascomycota</taxon>
        <taxon>Pezizomycotina</taxon>
        <taxon>Eurotiomycetes</taxon>
        <taxon>Eurotiomycetidae</taxon>
        <taxon>Onygenales</taxon>
        <taxon>Onygenaceae</taxon>
        <taxon>Coccidioides</taxon>
    </lineage>
</organism>
<dbReference type="AlphaFoldDB" id="A0A0J8QLZ3"/>
<reference evidence="2" key="1">
    <citation type="journal article" date="2010" name="Genome Res.">
        <title>Population genomic sequencing of Coccidioides fungi reveals recent hybridization and transposon control.</title>
        <authorList>
            <person name="Neafsey D.E."/>
            <person name="Barker B.M."/>
            <person name="Sharpton T.J."/>
            <person name="Stajich J.E."/>
            <person name="Park D.J."/>
            <person name="Whiston E."/>
            <person name="Hung C.-Y."/>
            <person name="McMahan C."/>
            <person name="White J."/>
            <person name="Sykes S."/>
            <person name="Heiman D."/>
            <person name="Young S."/>
            <person name="Zeng Q."/>
            <person name="Abouelleil A."/>
            <person name="Aftuck L."/>
            <person name="Bessette D."/>
            <person name="Brown A."/>
            <person name="FitzGerald M."/>
            <person name="Lui A."/>
            <person name="Macdonald J.P."/>
            <person name="Priest M."/>
            <person name="Orbach M.J."/>
            <person name="Galgiani J.N."/>
            <person name="Kirkland T.N."/>
            <person name="Cole G.T."/>
            <person name="Birren B.W."/>
            <person name="Henn M.R."/>
            <person name="Taylor J.W."/>
            <person name="Rounsley S.D."/>
        </authorList>
    </citation>
    <scope>NUCLEOTIDE SEQUENCE [LARGE SCALE GENOMIC DNA]</scope>
    <source>
        <strain evidence="2">RMSCC 3703</strain>
    </source>
</reference>
<sequence length="149" mass="16877">MVKVRLLRCFPALVTERWNDILPPRLKVLQRDGNKKSPESLIRIRKELLSLDRRLASSSDIAIGVELSLAASYRAFWPQSQHGVFLARERNNKHRSVPYCATTIVRTQSFVVEQRSTQDLQVVANVDNARAVAHTVGCVKNVVIAFRVV</sequence>
<evidence type="ECO:0000313" key="2">
    <source>
        <dbReference type="Proteomes" id="UP000054559"/>
    </source>
</evidence>
<gene>
    <name evidence="1" type="ORF">CISG_03606</name>
</gene>
<dbReference type="EMBL" id="DS268130">
    <property type="protein sequence ID" value="KMU73471.1"/>
    <property type="molecule type" value="Genomic_DNA"/>
</dbReference>
<evidence type="ECO:0000313" key="1">
    <source>
        <dbReference type="EMBL" id="KMU73471.1"/>
    </source>
</evidence>
<name>A0A0J8QLZ3_COCIT</name>